<dbReference type="Pfam" id="PF13091">
    <property type="entry name" value="PLDc_2"/>
    <property type="match status" value="2"/>
</dbReference>
<dbReference type="PANTHER" id="PTHR43856">
    <property type="entry name" value="CARDIOLIPIN HYDROLASE"/>
    <property type="match status" value="1"/>
</dbReference>
<proteinExistence type="inferred from homology"/>
<dbReference type="InterPro" id="IPR051406">
    <property type="entry name" value="PLD_domain"/>
</dbReference>
<dbReference type="PROSITE" id="PS50035">
    <property type="entry name" value="PLD"/>
    <property type="match status" value="2"/>
</dbReference>
<sequence length="412" mass="44591">MTNRRNTPSQKSPNPIQGCLASVAAALVFGVGVLIFALTGVDLFGVIDGDIEVVPTIPTVVVTQPPVVTPGPQTVSMIPVGQGFGYGKGFWQVYFTAPTGERNRALWTDGIDVPVAQAIDSAQATLDIAAFELNNEVITAAILRAHERGVQVRIVTDDENGIEDDDSTLLELEIEDIPIVNDERTALMHNKFIIVDGISVWMGSLNYTMNGVYRNNNNLLQIRSRRLVEAYQQEFNEMFVQHAFGPTSPTGNGGSFTVEGVPMQVYFASEDDVMPFVVNAVNQAQSSIVFMAFSFTRDDLGQAMLARAANGVHVEGVFETTGSGTQYSEMTMLACAGLSVMRDGNNGVMHHKVIILDGTTVITGSFNFSDSAAESNDENLLIIQDKDLATLYTAEYDRVRSLATTPEVTCDA</sequence>
<dbReference type="SUPFAM" id="SSF56024">
    <property type="entry name" value="Phospholipase D/nuclease"/>
    <property type="match status" value="2"/>
</dbReference>
<dbReference type="PANTHER" id="PTHR43856:SF1">
    <property type="entry name" value="MITOCHONDRIAL CARDIOLIPIN HYDROLASE"/>
    <property type="match status" value="1"/>
</dbReference>
<dbReference type="GO" id="GO:0006793">
    <property type="term" value="P:phosphorus metabolic process"/>
    <property type="evidence" value="ECO:0007669"/>
    <property type="project" value="UniProtKB-ARBA"/>
</dbReference>
<dbReference type="RefSeq" id="WP_195171321.1">
    <property type="nucleotide sequence ID" value="NZ_CP062983.1"/>
</dbReference>
<evidence type="ECO:0000256" key="3">
    <source>
        <dbReference type="ARBA" id="ARBA00012027"/>
    </source>
</evidence>
<keyword evidence="6" id="KW-0443">Lipid metabolism</keyword>
<evidence type="ECO:0000256" key="2">
    <source>
        <dbReference type="ARBA" id="ARBA00008664"/>
    </source>
</evidence>
<dbReference type="InterPro" id="IPR025202">
    <property type="entry name" value="PLD-like_dom"/>
</dbReference>
<keyword evidence="7" id="KW-0812">Transmembrane</keyword>
<protein>
    <recommendedName>
        <fullName evidence="3">phospholipase D</fullName>
        <ecNumber evidence="3">3.1.4.4</ecNumber>
    </recommendedName>
</protein>
<evidence type="ECO:0000313" key="10">
    <source>
        <dbReference type="Proteomes" id="UP000594468"/>
    </source>
</evidence>
<dbReference type="Proteomes" id="UP000594468">
    <property type="component" value="Chromosome"/>
</dbReference>
<evidence type="ECO:0000256" key="6">
    <source>
        <dbReference type="ARBA" id="ARBA00023098"/>
    </source>
</evidence>
<dbReference type="AlphaFoldDB" id="A0A7S8EAG3"/>
<dbReference type="SMART" id="SM00155">
    <property type="entry name" value="PLDc"/>
    <property type="match status" value="2"/>
</dbReference>
<comment type="catalytic activity">
    <reaction evidence="1">
        <text>a 1,2-diacyl-sn-glycero-3-phosphocholine + H2O = a 1,2-diacyl-sn-glycero-3-phosphate + choline + H(+)</text>
        <dbReference type="Rhea" id="RHEA:14445"/>
        <dbReference type="ChEBI" id="CHEBI:15354"/>
        <dbReference type="ChEBI" id="CHEBI:15377"/>
        <dbReference type="ChEBI" id="CHEBI:15378"/>
        <dbReference type="ChEBI" id="CHEBI:57643"/>
        <dbReference type="ChEBI" id="CHEBI:58608"/>
        <dbReference type="EC" id="3.1.4.4"/>
    </reaction>
</comment>
<name>A0A7S8EAG3_9CHLR</name>
<keyword evidence="7" id="KW-1133">Transmembrane helix</keyword>
<keyword evidence="4" id="KW-0378">Hydrolase</keyword>
<evidence type="ECO:0000256" key="4">
    <source>
        <dbReference type="ARBA" id="ARBA00022801"/>
    </source>
</evidence>
<accession>A0A7S8EAG3</accession>
<evidence type="ECO:0000256" key="5">
    <source>
        <dbReference type="ARBA" id="ARBA00022963"/>
    </source>
</evidence>
<dbReference type="EMBL" id="CP062983">
    <property type="protein sequence ID" value="QPC83254.1"/>
    <property type="molecule type" value="Genomic_DNA"/>
</dbReference>
<feature type="domain" description="PLD phosphodiesterase" evidence="8">
    <location>
        <begin position="345"/>
        <end position="372"/>
    </location>
</feature>
<dbReference type="GO" id="GO:0016891">
    <property type="term" value="F:RNA endonuclease activity producing 5'-phosphomonoesters, hydrolytic mechanism"/>
    <property type="evidence" value="ECO:0007669"/>
    <property type="project" value="TreeGrafter"/>
</dbReference>
<dbReference type="EC" id="3.1.4.4" evidence="3"/>
<comment type="similarity">
    <text evidence="2">Belongs to the phospholipase D family.</text>
</comment>
<feature type="transmembrane region" description="Helical" evidence="7">
    <location>
        <begin position="20"/>
        <end position="41"/>
    </location>
</feature>
<organism evidence="9 10">
    <name type="scientific">Phototrophicus methaneseepsis</name>
    <dbReference type="NCBI Taxonomy" id="2710758"/>
    <lineage>
        <taxon>Bacteria</taxon>
        <taxon>Bacillati</taxon>
        <taxon>Chloroflexota</taxon>
        <taxon>Candidatus Thermofontia</taxon>
        <taxon>Phototrophicales</taxon>
        <taxon>Phototrophicaceae</taxon>
        <taxon>Phototrophicus</taxon>
    </lineage>
</organism>
<reference evidence="9 10" key="1">
    <citation type="submission" date="2020-02" db="EMBL/GenBank/DDBJ databases">
        <authorList>
            <person name="Zheng R.K."/>
            <person name="Sun C.M."/>
        </authorList>
    </citation>
    <scope>NUCLEOTIDE SEQUENCE [LARGE SCALE GENOMIC DNA]</scope>
    <source>
        <strain evidence="10">rifampicinis</strain>
    </source>
</reference>
<evidence type="ECO:0000256" key="1">
    <source>
        <dbReference type="ARBA" id="ARBA00000798"/>
    </source>
</evidence>
<keyword evidence="7" id="KW-0472">Membrane</keyword>
<keyword evidence="5" id="KW-0442">Lipid degradation</keyword>
<gene>
    <name evidence="9" type="ORF">G4Y79_02435</name>
</gene>
<evidence type="ECO:0000259" key="8">
    <source>
        <dbReference type="PROSITE" id="PS50035"/>
    </source>
</evidence>
<dbReference type="KEGG" id="pmet:G4Y79_02435"/>
<dbReference type="GO" id="GO:0016042">
    <property type="term" value="P:lipid catabolic process"/>
    <property type="evidence" value="ECO:0007669"/>
    <property type="project" value="UniProtKB-KW"/>
</dbReference>
<evidence type="ECO:0000313" key="9">
    <source>
        <dbReference type="EMBL" id="QPC83254.1"/>
    </source>
</evidence>
<dbReference type="InterPro" id="IPR001736">
    <property type="entry name" value="PLipase_D/transphosphatidylase"/>
</dbReference>
<keyword evidence="10" id="KW-1185">Reference proteome</keyword>
<evidence type="ECO:0000256" key="7">
    <source>
        <dbReference type="SAM" id="Phobius"/>
    </source>
</evidence>
<feature type="domain" description="PLD phosphodiesterase" evidence="8">
    <location>
        <begin position="184"/>
        <end position="211"/>
    </location>
</feature>
<dbReference type="GO" id="GO:0004630">
    <property type="term" value="F:phospholipase D activity"/>
    <property type="evidence" value="ECO:0007669"/>
    <property type="project" value="UniProtKB-EC"/>
</dbReference>
<dbReference type="CDD" id="cd09116">
    <property type="entry name" value="PLDc_Nuc_like"/>
    <property type="match status" value="1"/>
</dbReference>
<dbReference type="Gene3D" id="3.30.870.10">
    <property type="entry name" value="Endonuclease Chain A"/>
    <property type="match status" value="2"/>
</dbReference>